<gene>
    <name evidence="2" type="ORF">CTAM01_00170</name>
</gene>
<proteinExistence type="predicted"/>
<dbReference type="GeneID" id="85400462"/>
<dbReference type="RefSeq" id="XP_060388850.1">
    <property type="nucleotide sequence ID" value="XM_060516224.1"/>
</dbReference>
<protein>
    <recommendedName>
        <fullName evidence="4">Secreted protein</fullName>
    </recommendedName>
</protein>
<evidence type="ECO:0008006" key="4">
    <source>
        <dbReference type="Google" id="ProtNLM"/>
    </source>
</evidence>
<keyword evidence="3" id="KW-1185">Reference proteome</keyword>
<dbReference type="Proteomes" id="UP001227543">
    <property type="component" value="Unassembled WGS sequence"/>
</dbReference>
<name>A0ABQ9RUF9_9PEZI</name>
<accession>A0ABQ9RUF9</accession>
<sequence length="140" mass="15628">MSCHGLFFFPFLPFLSSFCARRAGTEWSDKIVSNMGVCLGPFLPQIPSVSVIQKCRYHPQPLLSFHIASCGSHLTLLRMYIQNGSTISIETFLPRPPHCIIVSCPLSSVLTVPLLGLRIRKIQATELPVLFSKKQEGHDM</sequence>
<comment type="caution">
    <text evidence="2">The sequence shown here is derived from an EMBL/GenBank/DDBJ whole genome shotgun (WGS) entry which is preliminary data.</text>
</comment>
<organism evidence="2 3">
    <name type="scientific">Colletotrichum tamarilloi</name>
    <dbReference type="NCBI Taxonomy" id="1209934"/>
    <lineage>
        <taxon>Eukaryota</taxon>
        <taxon>Fungi</taxon>
        <taxon>Dikarya</taxon>
        <taxon>Ascomycota</taxon>
        <taxon>Pezizomycotina</taxon>
        <taxon>Sordariomycetes</taxon>
        <taxon>Hypocreomycetidae</taxon>
        <taxon>Glomerellales</taxon>
        <taxon>Glomerellaceae</taxon>
        <taxon>Colletotrichum</taxon>
        <taxon>Colletotrichum acutatum species complex</taxon>
    </lineage>
</organism>
<feature type="signal peptide" evidence="1">
    <location>
        <begin position="1"/>
        <end position="17"/>
    </location>
</feature>
<feature type="chain" id="PRO_5047048388" description="Secreted protein" evidence="1">
    <location>
        <begin position="18"/>
        <end position="140"/>
    </location>
</feature>
<dbReference type="EMBL" id="MLFU01000001">
    <property type="protein sequence ID" value="KAK1512775.1"/>
    <property type="molecule type" value="Genomic_DNA"/>
</dbReference>
<evidence type="ECO:0000313" key="2">
    <source>
        <dbReference type="EMBL" id="KAK1512775.1"/>
    </source>
</evidence>
<evidence type="ECO:0000313" key="3">
    <source>
        <dbReference type="Proteomes" id="UP001227543"/>
    </source>
</evidence>
<reference evidence="2 3" key="1">
    <citation type="submission" date="2016-10" db="EMBL/GenBank/DDBJ databases">
        <title>The genome sequence of Colletotrichum fioriniae PJ7.</title>
        <authorList>
            <person name="Baroncelli R."/>
        </authorList>
    </citation>
    <scope>NUCLEOTIDE SEQUENCE [LARGE SCALE GENOMIC DNA]</scope>
    <source>
        <strain evidence="2 3">Tom-12</strain>
    </source>
</reference>
<keyword evidence="1" id="KW-0732">Signal</keyword>
<evidence type="ECO:0000256" key="1">
    <source>
        <dbReference type="SAM" id="SignalP"/>
    </source>
</evidence>